<dbReference type="Proteomes" id="UP000270924">
    <property type="component" value="Unassembled WGS sequence"/>
</dbReference>
<dbReference type="EMBL" id="UYWW01012261">
    <property type="protein sequence ID" value="VDM20135.1"/>
    <property type="molecule type" value="Genomic_DNA"/>
</dbReference>
<proteinExistence type="predicted"/>
<feature type="region of interest" description="Disordered" evidence="1">
    <location>
        <begin position="136"/>
        <end position="282"/>
    </location>
</feature>
<name>A0A3P7GEU6_WUCBA</name>
<keyword evidence="5" id="KW-1185">Reference proteome</keyword>
<protein>
    <submittedName>
        <fullName evidence="3 6">Uncharacterized protein</fullName>
    </submittedName>
</protein>
<reference evidence="4" key="1">
    <citation type="submission" date="2015-03" db="EMBL/GenBank/DDBJ databases">
        <title>Wuchereria bancrofti Genome Sequencing Papua New Guinea Strain.</title>
        <authorList>
            <person name="Small S.T."/>
            <person name="Serre D."/>
            <person name="Zimmerman P.A."/>
        </authorList>
    </citation>
    <scope>NUCLEOTIDE SEQUENCE [LARGE SCALE GENOMIC DNA]</scope>
    <source>
        <strain evidence="4">pt0022</strain>
    </source>
</reference>
<feature type="region of interest" description="Disordered" evidence="1">
    <location>
        <begin position="40"/>
        <end position="82"/>
    </location>
</feature>
<dbReference type="OrthoDB" id="5858705at2759"/>
<reference evidence="6" key="4">
    <citation type="submission" date="2024-02" db="UniProtKB">
        <authorList>
            <consortium name="WormBaseParasite"/>
        </authorList>
    </citation>
    <scope>IDENTIFICATION</scope>
    <source>
        <strain evidence="6">pt0022</strain>
    </source>
</reference>
<feature type="compositionally biased region" description="Low complexity" evidence="1">
    <location>
        <begin position="259"/>
        <end position="278"/>
    </location>
</feature>
<dbReference type="OMA" id="IRMYFAG"/>
<evidence type="ECO:0000313" key="3">
    <source>
        <dbReference type="EMBL" id="VDM20135.1"/>
    </source>
</evidence>
<evidence type="ECO:0000256" key="1">
    <source>
        <dbReference type="SAM" id="MobiDB-lite"/>
    </source>
</evidence>
<gene>
    <name evidence="3" type="ORF">WBA_LOCUS11052</name>
</gene>
<evidence type="ECO:0000313" key="6">
    <source>
        <dbReference type="WBParaSite" id="mrna-Wban_08584"/>
    </source>
</evidence>
<feature type="compositionally biased region" description="Basic and acidic residues" evidence="1">
    <location>
        <begin position="247"/>
        <end position="258"/>
    </location>
</feature>
<feature type="compositionally biased region" description="Acidic residues" evidence="1">
    <location>
        <begin position="221"/>
        <end position="246"/>
    </location>
</feature>
<dbReference type="InParanoid" id="A0A3P7GEU6"/>
<keyword evidence="2" id="KW-0472">Membrane</keyword>
<organism evidence="3 5">
    <name type="scientific">Wuchereria bancrofti</name>
    <dbReference type="NCBI Taxonomy" id="6293"/>
    <lineage>
        <taxon>Eukaryota</taxon>
        <taxon>Metazoa</taxon>
        <taxon>Ecdysozoa</taxon>
        <taxon>Nematoda</taxon>
        <taxon>Chromadorea</taxon>
        <taxon>Rhabditida</taxon>
        <taxon>Spirurina</taxon>
        <taxon>Spiruromorpha</taxon>
        <taxon>Filarioidea</taxon>
        <taxon>Onchocercidae</taxon>
        <taxon>Wuchereria</taxon>
    </lineage>
</organism>
<evidence type="ECO:0000256" key="2">
    <source>
        <dbReference type="SAM" id="Phobius"/>
    </source>
</evidence>
<feature type="transmembrane region" description="Helical" evidence="2">
    <location>
        <begin position="6"/>
        <end position="24"/>
    </location>
</feature>
<dbReference type="WBParaSite" id="mrna-Wban_08584">
    <property type="protein sequence ID" value="mrna-Wban_08584"/>
    <property type="gene ID" value="Wban_08584"/>
</dbReference>
<feature type="compositionally biased region" description="Basic residues" evidence="1">
    <location>
        <begin position="173"/>
        <end position="192"/>
    </location>
</feature>
<sequence length="464" mass="51578">MEKDWLIESLTIVASLILSIVMASRLKNQWKKLLTDTVSSDHHQQQQQQEQQQSSSMQDSSGSSSIATSSTASTSASPPATALASTVGGELFSLKATKEKLKTIGLPSNFRKMRMKFLRHKKGTIGGKEENTEFEKVAVQQRPARSKKKKQNVLKWKEGTKPNSVSSEEGKEKRKYRPKKTKPQEKKKKLKLSKPLTAVSPTETEKEQKTTEKETKTVEKEETDTEMDIEEQTVTEAKDEESEFEATFDRIDRKKKEVTSVSSSSSTSVGSKTPSESSLIPPQFIQQSTPTIKGSQEYIVPLISSNQESAYLVAAEVAGTSNISGNGSHKGDSCPSDMMFDAESVILSTPACQVLGIIMNKQLFKNAAASETENELIRLYFAGKIPPGREKDAQETLEKAVSLAVTRVKSSGLSEDLYNFLNNNRTMAISLMIDAMKYRKKEFVPEFWTYDQTNKKQSSSESSF</sequence>
<dbReference type="AlphaFoldDB" id="A0A3P7GEU6"/>
<feature type="compositionally biased region" description="Low complexity" evidence="1">
    <location>
        <begin position="45"/>
        <end position="82"/>
    </location>
</feature>
<reference evidence="4" key="2">
    <citation type="journal article" date="2016" name="Mol. Ecol.">
        <title>Population genomics of the filarial nematode parasite Wuchereria bancrofti from mosquitoes.</title>
        <authorList>
            <person name="Small S.T."/>
            <person name="Reimer L.J."/>
            <person name="Tisch D.J."/>
            <person name="King C.L."/>
            <person name="Christensen B.M."/>
            <person name="Siba P.M."/>
            <person name="Kazura J.W."/>
            <person name="Serre D."/>
            <person name="Zimmerman P.A."/>
        </authorList>
    </citation>
    <scope>NUCLEOTIDE SEQUENCE</scope>
    <source>
        <strain evidence="4">pt0022</strain>
    </source>
</reference>
<keyword evidence="2" id="KW-1133">Transmembrane helix</keyword>
<evidence type="ECO:0000313" key="4">
    <source>
        <dbReference type="Proteomes" id="UP000093561"/>
    </source>
</evidence>
<reference evidence="3 5" key="3">
    <citation type="submission" date="2018-11" db="EMBL/GenBank/DDBJ databases">
        <authorList>
            <consortium name="Pathogen Informatics"/>
        </authorList>
    </citation>
    <scope>NUCLEOTIDE SEQUENCE [LARGE SCALE GENOMIC DNA]</scope>
</reference>
<accession>A0A3P7GEU6</accession>
<dbReference type="Proteomes" id="UP000093561">
    <property type="component" value="Unassembled WGS sequence"/>
</dbReference>
<keyword evidence="2" id="KW-0812">Transmembrane</keyword>
<feature type="compositionally biased region" description="Basic and acidic residues" evidence="1">
    <location>
        <begin position="203"/>
        <end position="220"/>
    </location>
</feature>
<evidence type="ECO:0000313" key="5">
    <source>
        <dbReference type="Proteomes" id="UP000270924"/>
    </source>
</evidence>